<dbReference type="InterPro" id="IPR031304">
    <property type="entry name" value="SLT_2"/>
</dbReference>
<accession>A0AAE6YZD0</accession>
<protein>
    <submittedName>
        <fullName evidence="3">Lytic murein transglycosylase</fullName>
    </submittedName>
</protein>
<dbReference type="SUPFAM" id="SSF47090">
    <property type="entry name" value="PGBD-like"/>
    <property type="match status" value="1"/>
</dbReference>
<dbReference type="InterPro" id="IPR036366">
    <property type="entry name" value="PGBDSf"/>
</dbReference>
<proteinExistence type="predicted"/>
<dbReference type="Pfam" id="PF01471">
    <property type="entry name" value="PG_binding_1"/>
    <property type="match status" value="1"/>
</dbReference>
<dbReference type="GO" id="GO:0008933">
    <property type="term" value="F:peptidoglycan lytic transglycosylase activity"/>
    <property type="evidence" value="ECO:0007669"/>
    <property type="project" value="TreeGrafter"/>
</dbReference>
<dbReference type="Pfam" id="PF13406">
    <property type="entry name" value="SLT_2"/>
    <property type="match status" value="1"/>
</dbReference>
<dbReference type="Gene3D" id="1.10.530.10">
    <property type="match status" value="1"/>
</dbReference>
<evidence type="ECO:0000313" key="4">
    <source>
        <dbReference type="Proteomes" id="UP000500801"/>
    </source>
</evidence>
<dbReference type="InterPro" id="IPR011970">
    <property type="entry name" value="MltB_2"/>
</dbReference>
<feature type="domain" description="Peptidoglycan binding-like" evidence="1">
    <location>
        <begin position="382"/>
        <end position="437"/>
    </location>
</feature>
<sequence>MVNSGTQTSSMMSISKVMKVVVVLLGTGVLSSCAHQHKPPGQCRDINGLLTAHGITDTPAGLPTPDENFEQWKTEVRQDALAQGITADTFDRAFAGLTPDNDVVAATQKQPEVIVPVWTYIAQRVTPDNLAQGKTLLKQYQKVTARIEQRYQVEPPLLFAFLSIESNYGANTGDKAVVRSLATLDYYNYRRAFNRQNLMAALRMIQNGDARPEQIKGSWAGAMGMPQFIPASYLQYAVDFDGDHHPDIWTSFPDTLASVANYMRQAKWKAGVPWGMEVNLPARFDYAVSGLDNQKTVADWQALGVKTAVPRDLTSLSAEKASILLPVGKDGPAFLVTDNFRAILRYNNYVSYALTVGLLSDNYQHDTPVLQPWPQQETPLTRKEREALQILLQEKQRYQGAIDGNIGSGTTQAIRTYQQQQGLAADGYPDHALLDRLAVANPDGFLRVVMMSPFTCHHS</sequence>
<dbReference type="Gene3D" id="1.10.8.350">
    <property type="entry name" value="Bacterial muramidase"/>
    <property type="match status" value="1"/>
</dbReference>
<dbReference type="RefSeq" id="WP_168362380.1">
    <property type="nucleotide sequence ID" value="NZ_CP033622.1"/>
</dbReference>
<dbReference type="AlphaFoldDB" id="A0AAE6YZD0"/>
<dbReference type="InterPro" id="IPR002477">
    <property type="entry name" value="Peptidoglycan-bd-like"/>
</dbReference>
<dbReference type="Gene3D" id="1.10.101.10">
    <property type="entry name" value="PGBD-like superfamily/PGBD"/>
    <property type="match status" value="1"/>
</dbReference>
<dbReference type="SUPFAM" id="SSF53955">
    <property type="entry name" value="Lysozyme-like"/>
    <property type="match status" value="1"/>
</dbReference>
<dbReference type="NCBIfam" id="TIGR02283">
    <property type="entry name" value="MltB_2"/>
    <property type="match status" value="1"/>
</dbReference>
<dbReference type="InterPro" id="IPR036365">
    <property type="entry name" value="PGBD-like_sf"/>
</dbReference>
<dbReference type="PANTHER" id="PTHR30163:SF8">
    <property type="entry name" value="LYTIC MUREIN TRANSGLYCOSYLASE"/>
    <property type="match status" value="1"/>
</dbReference>
<feature type="domain" description="Transglycosylase SLT" evidence="2">
    <location>
        <begin position="68"/>
        <end position="361"/>
    </location>
</feature>
<name>A0AAE6YZD0_9GAMM</name>
<dbReference type="InterPro" id="IPR043426">
    <property type="entry name" value="MltB-like"/>
</dbReference>
<dbReference type="Proteomes" id="UP000500801">
    <property type="component" value="Chromosome"/>
</dbReference>
<organism evidence="3 4">
    <name type="scientific">Dickeya zeae</name>
    <dbReference type="NCBI Taxonomy" id="204042"/>
    <lineage>
        <taxon>Bacteria</taxon>
        <taxon>Pseudomonadati</taxon>
        <taxon>Pseudomonadota</taxon>
        <taxon>Gammaproteobacteria</taxon>
        <taxon>Enterobacterales</taxon>
        <taxon>Pectobacteriaceae</taxon>
        <taxon>Dickeya</taxon>
    </lineage>
</organism>
<evidence type="ECO:0000259" key="1">
    <source>
        <dbReference type="Pfam" id="PF01471"/>
    </source>
</evidence>
<dbReference type="GO" id="GO:0009253">
    <property type="term" value="P:peptidoglycan catabolic process"/>
    <property type="evidence" value="ECO:0007669"/>
    <property type="project" value="TreeGrafter"/>
</dbReference>
<dbReference type="PANTHER" id="PTHR30163">
    <property type="entry name" value="MEMBRANE-BOUND LYTIC MUREIN TRANSGLYCOSYLASE B"/>
    <property type="match status" value="1"/>
</dbReference>
<gene>
    <name evidence="3" type="ORF">DWG24_09760</name>
</gene>
<dbReference type="EMBL" id="CP033622">
    <property type="protein sequence ID" value="QIZ51032.1"/>
    <property type="molecule type" value="Genomic_DNA"/>
</dbReference>
<evidence type="ECO:0000259" key="2">
    <source>
        <dbReference type="Pfam" id="PF13406"/>
    </source>
</evidence>
<reference evidence="3 4" key="1">
    <citation type="submission" date="2018-11" db="EMBL/GenBank/DDBJ databases">
        <title>Complete genome sequence of Dickeya zeae strain CE1 infecting Canna edulis Ker-Gawl. in China.</title>
        <authorList>
            <person name="Zhang J."/>
            <person name="Lin B."/>
            <person name="Shen H."/>
            <person name="Jiang S."/>
            <person name="Pu X."/>
            <person name="Sun D."/>
        </authorList>
    </citation>
    <scope>NUCLEOTIDE SEQUENCE [LARGE SCALE GENOMIC DNA]</scope>
    <source>
        <strain evidence="3 4">CE1</strain>
    </source>
</reference>
<dbReference type="InterPro" id="IPR023346">
    <property type="entry name" value="Lysozyme-like_dom_sf"/>
</dbReference>
<evidence type="ECO:0000313" key="3">
    <source>
        <dbReference type="EMBL" id="QIZ51032.1"/>
    </source>
</evidence>